<keyword evidence="5" id="KW-0408">Iron</keyword>
<keyword evidence="2" id="KW-0349">Heme</keyword>
<keyword evidence="6" id="KW-1133">Transmembrane helix</keyword>
<sequence length="319" mass="35750">MEIEFSSLLTLASLLLPIFILLKLGNKFIITKKSTHNLPPGPWKLPFIGNLHNLIGSVPHRGLHQLALKHGPLMHLQLGELSAVIVSSPEAAKQVMKTHDINFASRPSVLVAEIISYNSTSISFGPYGDYWRQLRKICTLELLSTKRVQSFRPIREQVYSDLIKLISSKEGSVINLTEKLYSSTYDAISRAALGKNMKKQEKLLKILEEVIILVAGFNLGDLFPSIKLIQMMSGLRPRLMKLHKQADIILEDIIHEHKLANGDDDEGAEKHEDLVDVLLKLQNDGLELPLTTDNIKAVLVETLSIFSYCNIKLKGYNIS</sequence>
<dbReference type="GO" id="GO:0005506">
    <property type="term" value="F:iron ion binding"/>
    <property type="evidence" value="ECO:0007669"/>
    <property type="project" value="InterPro"/>
</dbReference>
<evidence type="ECO:0000313" key="7">
    <source>
        <dbReference type="EMBL" id="KAG8382758.1"/>
    </source>
</evidence>
<evidence type="ECO:0000313" key="8">
    <source>
        <dbReference type="Proteomes" id="UP000826271"/>
    </source>
</evidence>
<dbReference type="PANTHER" id="PTHR47955:SF8">
    <property type="entry name" value="CYTOCHROME P450 71D11-LIKE"/>
    <property type="match status" value="1"/>
</dbReference>
<name>A0AAV6XJV4_9LAMI</name>
<proteinExistence type="inferred from homology"/>
<evidence type="ECO:0000256" key="5">
    <source>
        <dbReference type="ARBA" id="ARBA00023004"/>
    </source>
</evidence>
<dbReference type="Proteomes" id="UP000826271">
    <property type="component" value="Unassembled WGS sequence"/>
</dbReference>
<dbReference type="EMBL" id="WHWC01000005">
    <property type="protein sequence ID" value="KAG8382758.1"/>
    <property type="molecule type" value="Genomic_DNA"/>
</dbReference>
<organism evidence="7 8">
    <name type="scientific">Buddleja alternifolia</name>
    <dbReference type="NCBI Taxonomy" id="168488"/>
    <lineage>
        <taxon>Eukaryota</taxon>
        <taxon>Viridiplantae</taxon>
        <taxon>Streptophyta</taxon>
        <taxon>Embryophyta</taxon>
        <taxon>Tracheophyta</taxon>
        <taxon>Spermatophyta</taxon>
        <taxon>Magnoliopsida</taxon>
        <taxon>eudicotyledons</taxon>
        <taxon>Gunneridae</taxon>
        <taxon>Pentapetalae</taxon>
        <taxon>asterids</taxon>
        <taxon>lamiids</taxon>
        <taxon>Lamiales</taxon>
        <taxon>Scrophulariaceae</taxon>
        <taxon>Buddlejeae</taxon>
        <taxon>Buddleja</taxon>
    </lineage>
</organism>
<dbReference type="SUPFAM" id="SSF48264">
    <property type="entry name" value="Cytochrome P450"/>
    <property type="match status" value="1"/>
</dbReference>
<accession>A0AAV6XJV4</accession>
<dbReference type="Gene3D" id="1.10.630.10">
    <property type="entry name" value="Cytochrome P450"/>
    <property type="match status" value="1"/>
</dbReference>
<evidence type="ECO:0000256" key="6">
    <source>
        <dbReference type="SAM" id="Phobius"/>
    </source>
</evidence>
<dbReference type="GO" id="GO:0004497">
    <property type="term" value="F:monooxygenase activity"/>
    <property type="evidence" value="ECO:0007669"/>
    <property type="project" value="InterPro"/>
</dbReference>
<gene>
    <name evidence="7" type="ORF">BUALT_Bualt05G0110600</name>
</gene>
<evidence type="ECO:0000256" key="2">
    <source>
        <dbReference type="ARBA" id="ARBA00022617"/>
    </source>
</evidence>
<dbReference type="AlphaFoldDB" id="A0AAV6XJV4"/>
<keyword evidence="6" id="KW-0472">Membrane</keyword>
<evidence type="ECO:0000256" key="4">
    <source>
        <dbReference type="ARBA" id="ARBA00023002"/>
    </source>
</evidence>
<keyword evidence="6" id="KW-0812">Transmembrane</keyword>
<keyword evidence="4" id="KW-0560">Oxidoreductase</keyword>
<dbReference type="PANTHER" id="PTHR47955">
    <property type="entry name" value="CYTOCHROME P450 FAMILY 71 PROTEIN"/>
    <property type="match status" value="1"/>
</dbReference>
<evidence type="ECO:0000256" key="3">
    <source>
        <dbReference type="ARBA" id="ARBA00022723"/>
    </source>
</evidence>
<reference evidence="7" key="1">
    <citation type="submission" date="2019-10" db="EMBL/GenBank/DDBJ databases">
        <authorList>
            <person name="Zhang R."/>
            <person name="Pan Y."/>
            <person name="Wang J."/>
            <person name="Ma R."/>
            <person name="Yu S."/>
        </authorList>
    </citation>
    <scope>NUCLEOTIDE SEQUENCE</scope>
    <source>
        <strain evidence="7">LA-IB0</strain>
        <tissue evidence="7">Leaf</tissue>
    </source>
</reference>
<dbReference type="InterPro" id="IPR001128">
    <property type="entry name" value="Cyt_P450"/>
</dbReference>
<protein>
    <recommendedName>
        <fullName evidence="9">Premnaspirodiene oxygenase-like</fullName>
    </recommendedName>
</protein>
<keyword evidence="8" id="KW-1185">Reference proteome</keyword>
<feature type="transmembrane region" description="Helical" evidence="6">
    <location>
        <begin position="6"/>
        <end position="24"/>
    </location>
</feature>
<dbReference type="Pfam" id="PF00067">
    <property type="entry name" value="p450"/>
    <property type="match status" value="1"/>
</dbReference>
<dbReference type="GO" id="GO:0020037">
    <property type="term" value="F:heme binding"/>
    <property type="evidence" value="ECO:0007669"/>
    <property type="project" value="InterPro"/>
</dbReference>
<dbReference type="GO" id="GO:0016705">
    <property type="term" value="F:oxidoreductase activity, acting on paired donors, with incorporation or reduction of molecular oxygen"/>
    <property type="evidence" value="ECO:0007669"/>
    <property type="project" value="InterPro"/>
</dbReference>
<comment type="caution">
    <text evidence="7">The sequence shown here is derived from an EMBL/GenBank/DDBJ whole genome shotgun (WGS) entry which is preliminary data.</text>
</comment>
<keyword evidence="3" id="KW-0479">Metal-binding</keyword>
<evidence type="ECO:0000256" key="1">
    <source>
        <dbReference type="ARBA" id="ARBA00010617"/>
    </source>
</evidence>
<dbReference type="InterPro" id="IPR036396">
    <property type="entry name" value="Cyt_P450_sf"/>
</dbReference>
<evidence type="ECO:0008006" key="9">
    <source>
        <dbReference type="Google" id="ProtNLM"/>
    </source>
</evidence>
<comment type="similarity">
    <text evidence="1">Belongs to the cytochrome P450 family.</text>
</comment>